<reference evidence="14" key="2">
    <citation type="submission" date="2015-06" db="UniProtKB">
        <authorList>
            <consortium name="EnsemblMetazoa"/>
        </authorList>
    </citation>
    <scope>IDENTIFICATION</scope>
</reference>
<evidence type="ECO:0000256" key="8">
    <source>
        <dbReference type="ARBA" id="ARBA00039786"/>
    </source>
</evidence>
<dbReference type="SUPFAM" id="SSF48179">
    <property type="entry name" value="6-phosphogluconate dehydrogenase C-terminal domain-like"/>
    <property type="match status" value="1"/>
</dbReference>
<organism evidence="14 15">
    <name type="scientific">Tetranychus urticae</name>
    <name type="common">Two-spotted spider mite</name>
    <dbReference type="NCBI Taxonomy" id="32264"/>
    <lineage>
        <taxon>Eukaryota</taxon>
        <taxon>Metazoa</taxon>
        <taxon>Ecdysozoa</taxon>
        <taxon>Arthropoda</taxon>
        <taxon>Chelicerata</taxon>
        <taxon>Arachnida</taxon>
        <taxon>Acari</taxon>
        <taxon>Acariformes</taxon>
        <taxon>Trombidiformes</taxon>
        <taxon>Prostigmata</taxon>
        <taxon>Eleutherengona</taxon>
        <taxon>Raphignathae</taxon>
        <taxon>Tetranychoidea</taxon>
        <taxon>Tetranychidae</taxon>
        <taxon>Tetranychus</taxon>
    </lineage>
</organism>
<evidence type="ECO:0000256" key="6">
    <source>
        <dbReference type="ARBA" id="ARBA00023002"/>
    </source>
</evidence>
<dbReference type="OMA" id="FHRIMIN"/>
<keyword evidence="4" id="KW-0028">Amino-acid biosynthesis</keyword>
<dbReference type="Proteomes" id="UP000015104">
    <property type="component" value="Unassembled WGS sequence"/>
</dbReference>
<accession>T1K1E7</accession>
<protein>
    <recommendedName>
        <fullName evidence="8">Pyrroline-5-carboxylate reductase 3</fullName>
        <ecNumber evidence="3">1.5.1.2</ecNumber>
    </recommendedName>
    <alternativeName>
        <fullName evidence="9">Pyrroline-5-carboxylate reductase-like protein</fullName>
    </alternativeName>
</protein>
<comment type="function">
    <text evidence="10">Oxidoreductase that catalyzes the last step in proline biosynthesis, which corresponds to the reduction of pyrroline-5-carboxylate (P5C) to L-proline using NAD(P)H. Proline is synthesized from either glutamate or ornithine; both are converted to P5C, and then to proline via pyrroline-5-carboxylate reductases (PYCRs). PYCR3 is exclusively linked to the biosynthesis of proline from ornithine.</text>
</comment>
<evidence type="ECO:0000259" key="12">
    <source>
        <dbReference type="Pfam" id="PF03807"/>
    </source>
</evidence>
<evidence type="ECO:0000256" key="5">
    <source>
        <dbReference type="ARBA" id="ARBA00022857"/>
    </source>
</evidence>
<dbReference type="HOGENOM" id="CLU_042344_3_0_1"/>
<dbReference type="GO" id="GO:0004735">
    <property type="term" value="F:pyrroline-5-carboxylate reductase activity"/>
    <property type="evidence" value="ECO:0007669"/>
    <property type="project" value="UniProtKB-EC"/>
</dbReference>
<dbReference type="STRING" id="32264.T1K1E7"/>
<dbReference type="KEGG" id="tut:107359654"/>
<dbReference type="Gene3D" id="3.40.50.720">
    <property type="entry name" value="NAD(P)-binding Rossmann-like Domain"/>
    <property type="match status" value="1"/>
</dbReference>
<sequence>MSGTGEEQPPVEGEPAEVPQAEGEATQGSQTNVAQAAEGAEGGEPQAEGVVEGEATQGSQTNVAAAEEGAQPTAEGTTPSVPSATKASRESSTGAKKRSRSTSRKRGDLDLTEAKIGFIGAGKITEAIVEGLLEFGQIQPSQIHVATPSGKNMDYFKGKGIKTCKRTLEIFARFDCDIIFLCFHGRVIKECYAGSPDRPRAFCVNYIPYMKHPLYILSMVSHCTADEIMKAMLNPDHPDKYKLEFHRIMINAGCAYGLGVCAIDCDPDSKHLSAPLRTLLSRIAKLEYVPKDQIDAACATGGYGLAFAYYFISAMADGAFKVGLARDMAIRFAAKTSQCGAQTLLESGVHPDQLRDSVIAPGGAAIEGIHSLEKTDFSFAVTSAIEAAYQKEKTLSELA</sequence>
<dbReference type="Pfam" id="PF14748">
    <property type="entry name" value="P5CR_dimer"/>
    <property type="match status" value="1"/>
</dbReference>
<evidence type="ECO:0000256" key="10">
    <source>
        <dbReference type="ARBA" id="ARBA00049975"/>
    </source>
</evidence>
<evidence type="ECO:0000313" key="15">
    <source>
        <dbReference type="Proteomes" id="UP000015104"/>
    </source>
</evidence>
<dbReference type="OrthoDB" id="10263291at2759"/>
<keyword evidence="4" id="KW-0641">Proline biosynthesis</keyword>
<evidence type="ECO:0000256" key="3">
    <source>
        <dbReference type="ARBA" id="ARBA00012855"/>
    </source>
</evidence>
<proteinExistence type="inferred from homology"/>
<dbReference type="EC" id="1.5.1.2" evidence="3"/>
<dbReference type="HAMAP" id="MF_01925">
    <property type="entry name" value="P5C_reductase"/>
    <property type="match status" value="1"/>
</dbReference>
<dbReference type="eggNOG" id="KOG3124">
    <property type="taxonomic scope" value="Eukaryota"/>
</dbReference>
<dbReference type="GO" id="GO:0055129">
    <property type="term" value="P:L-proline biosynthetic process"/>
    <property type="evidence" value="ECO:0007669"/>
    <property type="project" value="UniProtKB-UniPathway"/>
</dbReference>
<feature type="compositionally biased region" description="Low complexity" evidence="11">
    <location>
        <begin position="33"/>
        <end position="55"/>
    </location>
</feature>
<feature type="domain" description="Pyrroline-5-carboxylate reductase catalytic N-terminal" evidence="12">
    <location>
        <begin position="115"/>
        <end position="195"/>
    </location>
</feature>
<dbReference type="InterPro" id="IPR000304">
    <property type="entry name" value="Pyrroline-COOH_reductase"/>
</dbReference>
<dbReference type="Gene3D" id="1.10.3730.10">
    <property type="entry name" value="ProC C-terminal domain-like"/>
    <property type="match status" value="1"/>
</dbReference>
<feature type="compositionally biased region" description="Polar residues" evidence="11">
    <location>
        <begin position="74"/>
        <end position="86"/>
    </location>
</feature>
<dbReference type="InterPro" id="IPR036291">
    <property type="entry name" value="NAD(P)-bd_dom_sf"/>
</dbReference>
<dbReference type="UniPathway" id="UPA00098">
    <property type="reaction ID" value="UER00361"/>
</dbReference>
<comment type="pathway">
    <text evidence="1">Amino-acid biosynthesis; L-proline biosynthesis; L-proline from L-glutamate 5-semialdehyde: step 1/1.</text>
</comment>
<dbReference type="EnsemblMetazoa" id="tetur04g01130.1">
    <property type="protein sequence ID" value="tetur04g01130.1"/>
    <property type="gene ID" value="tetur04g01130"/>
</dbReference>
<dbReference type="InterPro" id="IPR028939">
    <property type="entry name" value="P5C_Rdtase_cat_N"/>
</dbReference>
<dbReference type="PANTHER" id="PTHR11645">
    <property type="entry name" value="PYRROLINE-5-CARBOXYLATE REDUCTASE"/>
    <property type="match status" value="1"/>
</dbReference>
<evidence type="ECO:0000256" key="1">
    <source>
        <dbReference type="ARBA" id="ARBA00005205"/>
    </source>
</evidence>
<reference evidence="15" key="1">
    <citation type="submission" date="2011-08" db="EMBL/GenBank/DDBJ databases">
        <authorList>
            <person name="Rombauts S."/>
        </authorList>
    </citation>
    <scope>NUCLEOTIDE SEQUENCE</scope>
    <source>
        <strain evidence="15">London</strain>
    </source>
</reference>
<dbReference type="SUPFAM" id="SSF51735">
    <property type="entry name" value="NAD(P)-binding Rossmann-fold domains"/>
    <property type="match status" value="1"/>
</dbReference>
<gene>
    <name evidence="14" type="primary">107359654</name>
</gene>
<comment type="similarity">
    <text evidence="2">Belongs to the pyrroline-5-carboxylate reductase family.</text>
</comment>
<dbReference type="FunFam" id="1.10.3730.10:FF:000001">
    <property type="entry name" value="Pyrroline-5-carboxylate reductase"/>
    <property type="match status" value="1"/>
</dbReference>
<dbReference type="AlphaFoldDB" id="T1K1E7"/>
<dbReference type="PANTHER" id="PTHR11645:SF0">
    <property type="entry name" value="PYRROLINE-5-CARBOXYLATE REDUCTASE 3"/>
    <property type="match status" value="1"/>
</dbReference>
<evidence type="ECO:0000256" key="9">
    <source>
        <dbReference type="ARBA" id="ARBA00042532"/>
    </source>
</evidence>
<feature type="domain" description="Pyrroline-5-carboxylate reductase dimerisation" evidence="13">
    <location>
        <begin position="292"/>
        <end position="394"/>
    </location>
</feature>
<evidence type="ECO:0000256" key="7">
    <source>
        <dbReference type="ARBA" id="ARBA00038523"/>
    </source>
</evidence>
<dbReference type="InterPro" id="IPR008927">
    <property type="entry name" value="6-PGluconate_DH-like_C_sf"/>
</dbReference>
<dbReference type="Pfam" id="PF03807">
    <property type="entry name" value="F420_oxidored"/>
    <property type="match status" value="1"/>
</dbReference>
<keyword evidence="15" id="KW-1185">Reference proteome</keyword>
<evidence type="ECO:0000313" key="14">
    <source>
        <dbReference type="EnsemblMetazoa" id="tetur04g01130.1"/>
    </source>
</evidence>
<feature type="region of interest" description="Disordered" evidence="11">
    <location>
        <begin position="1"/>
        <end position="106"/>
    </location>
</feature>
<evidence type="ECO:0000256" key="4">
    <source>
        <dbReference type="ARBA" id="ARBA00022650"/>
    </source>
</evidence>
<dbReference type="InterPro" id="IPR029036">
    <property type="entry name" value="P5CR_dimer"/>
</dbReference>
<comment type="subunit">
    <text evidence="7">Homodecamer; composed of 5 homodimers.</text>
</comment>
<dbReference type="EMBL" id="CAEY01001352">
    <property type="status" value="NOT_ANNOTATED_CDS"/>
    <property type="molecule type" value="Genomic_DNA"/>
</dbReference>
<keyword evidence="6" id="KW-0560">Oxidoreductase</keyword>
<evidence type="ECO:0000256" key="2">
    <source>
        <dbReference type="ARBA" id="ARBA00005525"/>
    </source>
</evidence>
<name>T1K1E7_TETUR</name>
<feature type="compositionally biased region" description="Basic residues" evidence="11">
    <location>
        <begin position="95"/>
        <end position="104"/>
    </location>
</feature>
<keyword evidence="5" id="KW-0521">NADP</keyword>
<evidence type="ECO:0000256" key="11">
    <source>
        <dbReference type="SAM" id="MobiDB-lite"/>
    </source>
</evidence>
<evidence type="ECO:0000259" key="13">
    <source>
        <dbReference type="Pfam" id="PF14748"/>
    </source>
</evidence>